<dbReference type="EnsemblPlants" id="Solyc03g116725.1.1">
    <property type="protein sequence ID" value="Solyc03g116725.1.1"/>
    <property type="gene ID" value="Solyc03g116725.1"/>
</dbReference>
<accession>A0A3Q7FST8</accession>
<dbReference type="InParanoid" id="A0A3Q7FST8"/>
<protein>
    <submittedName>
        <fullName evidence="1">Uncharacterized protein</fullName>
    </submittedName>
</protein>
<evidence type="ECO:0000313" key="2">
    <source>
        <dbReference type="Proteomes" id="UP000004994"/>
    </source>
</evidence>
<dbReference type="AlphaFoldDB" id="A0A3Q7FST8"/>
<keyword evidence="2" id="KW-1185">Reference proteome</keyword>
<dbReference type="Proteomes" id="UP000004994">
    <property type="component" value="Chromosome 3"/>
</dbReference>
<name>A0A3Q7FST8_SOLLC</name>
<proteinExistence type="predicted"/>
<dbReference type="Gramene" id="Solyc03g116725.1.1">
    <property type="protein sequence ID" value="Solyc03g116725.1.1"/>
    <property type="gene ID" value="Solyc03g116725.1"/>
</dbReference>
<reference evidence="1" key="1">
    <citation type="journal article" date="2012" name="Nature">
        <title>The tomato genome sequence provides insights into fleshy fruit evolution.</title>
        <authorList>
            <consortium name="Tomato Genome Consortium"/>
        </authorList>
    </citation>
    <scope>NUCLEOTIDE SEQUENCE [LARGE SCALE GENOMIC DNA]</scope>
    <source>
        <strain evidence="1">cv. Heinz 1706</strain>
    </source>
</reference>
<organism evidence="1">
    <name type="scientific">Solanum lycopersicum</name>
    <name type="common">Tomato</name>
    <name type="synonym">Lycopersicon esculentum</name>
    <dbReference type="NCBI Taxonomy" id="4081"/>
    <lineage>
        <taxon>Eukaryota</taxon>
        <taxon>Viridiplantae</taxon>
        <taxon>Streptophyta</taxon>
        <taxon>Embryophyta</taxon>
        <taxon>Tracheophyta</taxon>
        <taxon>Spermatophyta</taxon>
        <taxon>Magnoliopsida</taxon>
        <taxon>eudicotyledons</taxon>
        <taxon>Gunneridae</taxon>
        <taxon>Pentapetalae</taxon>
        <taxon>asterids</taxon>
        <taxon>lamiids</taxon>
        <taxon>Solanales</taxon>
        <taxon>Solanaceae</taxon>
        <taxon>Solanoideae</taxon>
        <taxon>Solaneae</taxon>
        <taxon>Solanum</taxon>
        <taxon>Solanum subgen. Lycopersicon</taxon>
    </lineage>
</organism>
<sequence>MKKSKGNSGIREDRIKLVSGFFPKYGGERRVTFERSGVKIAVTSSQVRGESRDYGVKTYKGSPSGVIN</sequence>
<reference evidence="1" key="2">
    <citation type="submission" date="2019-01" db="UniProtKB">
        <authorList>
            <consortium name="EnsemblPlants"/>
        </authorList>
    </citation>
    <scope>IDENTIFICATION</scope>
    <source>
        <strain evidence="1">cv. Heinz 1706</strain>
    </source>
</reference>
<evidence type="ECO:0000313" key="1">
    <source>
        <dbReference type="EnsemblPlants" id="Solyc03g116725.1.1"/>
    </source>
</evidence>